<protein>
    <recommendedName>
        <fullName evidence="5">LPXTG cell wall anchor domain-containing protein</fullName>
    </recommendedName>
</protein>
<evidence type="ECO:0000256" key="1">
    <source>
        <dbReference type="SAM" id="MobiDB-lite"/>
    </source>
</evidence>
<evidence type="ECO:0008006" key="5">
    <source>
        <dbReference type="Google" id="ProtNLM"/>
    </source>
</evidence>
<sequence>MVPDRRIDPWLVAPEPPAWGSPPLAGPDQPDWRPGWAAPYVPDVPEDSAGRDVTGNNRQAPAPPHAVRTEPSWPVQEAGQTLVTVGATGIAVAAVGLVALGLLRRRL</sequence>
<organism evidence="3 4">
    <name type="scientific">Luedemannella flava</name>
    <dbReference type="NCBI Taxonomy" id="349316"/>
    <lineage>
        <taxon>Bacteria</taxon>
        <taxon>Bacillati</taxon>
        <taxon>Actinomycetota</taxon>
        <taxon>Actinomycetes</taxon>
        <taxon>Micromonosporales</taxon>
        <taxon>Micromonosporaceae</taxon>
        <taxon>Luedemannella</taxon>
    </lineage>
</organism>
<dbReference type="Proteomes" id="UP001500218">
    <property type="component" value="Unassembled WGS sequence"/>
</dbReference>
<gene>
    <name evidence="3" type="ORF">GCM10009682_04990</name>
</gene>
<evidence type="ECO:0000313" key="3">
    <source>
        <dbReference type="EMBL" id="GAA1785934.1"/>
    </source>
</evidence>
<comment type="caution">
    <text evidence="3">The sequence shown here is derived from an EMBL/GenBank/DDBJ whole genome shotgun (WGS) entry which is preliminary data.</text>
</comment>
<reference evidence="4" key="1">
    <citation type="journal article" date="2019" name="Int. J. Syst. Evol. Microbiol.">
        <title>The Global Catalogue of Microorganisms (GCM) 10K type strain sequencing project: providing services to taxonomists for standard genome sequencing and annotation.</title>
        <authorList>
            <consortium name="The Broad Institute Genomics Platform"/>
            <consortium name="The Broad Institute Genome Sequencing Center for Infectious Disease"/>
            <person name="Wu L."/>
            <person name="Ma J."/>
        </authorList>
    </citation>
    <scope>NUCLEOTIDE SEQUENCE [LARGE SCALE GENOMIC DNA]</scope>
    <source>
        <strain evidence="4">JCM 13250</strain>
    </source>
</reference>
<keyword evidence="2" id="KW-0472">Membrane</keyword>
<proteinExistence type="predicted"/>
<keyword evidence="2" id="KW-0812">Transmembrane</keyword>
<evidence type="ECO:0000313" key="4">
    <source>
        <dbReference type="Proteomes" id="UP001500218"/>
    </source>
</evidence>
<evidence type="ECO:0000256" key="2">
    <source>
        <dbReference type="SAM" id="Phobius"/>
    </source>
</evidence>
<feature type="region of interest" description="Disordered" evidence="1">
    <location>
        <begin position="1"/>
        <end position="73"/>
    </location>
</feature>
<keyword evidence="2" id="KW-1133">Transmembrane helix</keyword>
<dbReference type="EMBL" id="BAAALT010000009">
    <property type="protein sequence ID" value="GAA1785934.1"/>
    <property type="molecule type" value="Genomic_DNA"/>
</dbReference>
<accession>A0ABP4XK23</accession>
<dbReference type="RefSeq" id="WP_344125747.1">
    <property type="nucleotide sequence ID" value="NZ_BAAALT010000009.1"/>
</dbReference>
<feature type="transmembrane region" description="Helical" evidence="2">
    <location>
        <begin position="82"/>
        <end position="103"/>
    </location>
</feature>
<keyword evidence="4" id="KW-1185">Reference proteome</keyword>
<name>A0ABP4XK23_9ACTN</name>